<name>A0A7G6U1A9_9BRAD</name>
<feature type="compositionally biased region" description="Polar residues" evidence="1">
    <location>
        <begin position="185"/>
        <end position="194"/>
    </location>
</feature>
<feature type="domain" description="Transcriptional repressor PaaX-like N-terminal" evidence="2">
    <location>
        <begin position="9"/>
        <end position="69"/>
    </location>
</feature>
<dbReference type="GO" id="GO:0006351">
    <property type="term" value="P:DNA-templated transcription"/>
    <property type="evidence" value="ECO:0007669"/>
    <property type="project" value="TreeGrafter"/>
</dbReference>
<dbReference type="EMBL" id="CP050292">
    <property type="protein sequence ID" value="QND72791.1"/>
    <property type="molecule type" value="Genomic_DNA"/>
</dbReference>
<dbReference type="InterPro" id="IPR012906">
    <property type="entry name" value="PaaX-like_N"/>
</dbReference>
<evidence type="ECO:0000256" key="1">
    <source>
        <dbReference type="SAM" id="MobiDB-lite"/>
    </source>
</evidence>
<accession>A0A7G6U1A9</accession>
<dbReference type="Gene3D" id="1.10.10.10">
    <property type="entry name" value="Winged helix-like DNA-binding domain superfamily/Winged helix DNA-binding domain"/>
    <property type="match status" value="1"/>
</dbReference>
<evidence type="ECO:0000313" key="4">
    <source>
        <dbReference type="Proteomes" id="UP000515291"/>
    </source>
</evidence>
<sequence>MARLHLVRVTFYGDAILPRGGSVWLGTLLAFLDMLEIDGGVVRTAMSRLAAGGWPDREKVGRKSFYKLAPDGQKRFASAVAHVYNPQPSEWQGLLELLLISNGGDREVSRAALTEAGFGNPMPGVWVAPSGTAVPSVVAGAIRLEDEPKDLWLKGKCQRRGSGPRLRSKRPKSTTRKHVEPRPPSTNSSGNANPTCARKS</sequence>
<feature type="region of interest" description="Disordered" evidence="1">
    <location>
        <begin position="154"/>
        <end position="200"/>
    </location>
</feature>
<proteinExistence type="predicted"/>
<evidence type="ECO:0000313" key="3">
    <source>
        <dbReference type="EMBL" id="QND72791.1"/>
    </source>
</evidence>
<gene>
    <name evidence="3" type="ORF">HB776_17285</name>
</gene>
<dbReference type="PANTHER" id="PTHR30319">
    <property type="entry name" value="PHENYLACETIC ACID REGULATOR-RELATED TRANSCRIPTIONAL REPRESSOR"/>
    <property type="match status" value="1"/>
</dbReference>
<organism evidence="3 4">
    <name type="scientific">Tardiphaga robiniae</name>
    <dbReference type="NCBI Taxonomy" id="943830"/>
    <lineage>
        <taxon>Bacteria</taxon>
        <taxon>Pseudomonadati</taxon>
        <taxon>Pseudomonadota</taxon>
        <taxon>Alphaproteobacteria</taxon>
        <taxon>Hyphomicrobiales</taxon>
        <taxon>Nitrobacteraceae</taxon>
        <taxon>Tardiphaga</taxon>
    </lineage>
</organism>
<dbReference type="PANTHER" id="PTHR30319:SF1">
    <property type="entry name" value="TRANSCRIPTIONAL REPRESSOR PAAX"/>
    <property type="match status" value="1"/>
</dbReference>
<protein>
    <recommendedName>
        <fullName evidence="2">Transcriptional repressor PaaX-like N-terminal domain-containing protein</fullName>
    </recommendedName>
</protein>
<dbReference type="Pfam" id="PF07848">
    <property type="entry name" value="PaaX"/>
    <property type="match status" value="1"/>
</dbReference>
<dbReference type="Proteomes" id="UP000515291">
    <property type="component" value="Chromosome"/>
</dbReference>
<evidence type="ECO:0000259" key="2">
    <source>
        <dbReference type="Pfam" id="PF07848"/>
    </source>
</evidence>
<feature type="compositionally biased region" description="Basic residues" evidence="1">
    <location>
        <begin position="166"/>
        <end position="176"/>
    </location>
</feature>
<dbReference type="KEGG" id="trb:HB776_17285"/>
<dbReference type="InterPro" id="IPR036388">
    <property type="entry name" value="WH-like_DNA-bd_sf"/>
</dbReference>
<dbReference type="AlphaFoldDB" id="A0A7G6U1A9"/>
<reference evidence="4" key="1">
    <citation type="journal article" date="2020" name="Mol. Plant Microbe">
        <title>Rhizobial microsymbionts of the narrowly endemic Oxytropis species growing in Kamchatka are characterized by significant genetic diversity and possess a set of genes that are associated with T3SS and T6SS secretion systems and can affect the development of symbiosis.</title>
        <authorList>
            <person name="Safronova V."/>
            <person name="Guro P."/>
            <person name="Sazanova A."/>
            <person name="Kuznetsova I."/>
            <person name="Belimov A."/>
            <person name="Yakubov V."/>
            <person name="Chirak E."/>
            <person name="Afonin A."/>
            <person name="Gogolev Y."/>
            <person name="Andronov E."/>
            <person name="Tikhonovich I."/>
        </authorList>
    </citation>
    <scope>NUCLEOTIDE SEQUENCE [LARGE SCALE GENOMIC DNA]</scope>
    <source>
        <strain evidence="4">581</strain>
    </source>
</reference>